<dbReference type="OrthoDB" id="541052at2759"/>
<dbReference type="HOGENOM" id="CLU_005027_3_2_1"/>
<protein>
    <submittedName>
        <fullName evidence="2">Glycosyltransferase family 90 protein</fullName>
    </submittedName>
</protein>
<feature type="domain" description="Glycosyl transferase CAP10" evidence="1">
    <location>
        <begin position="316"/>
        <end position="590"/>
    </location>
</feature>
<dbReference type="EMBL" id="KL198013">
    <property type="protein sequence ID" value="KDQ23246.1"/>
    <property type="molecule type" value="Genomic_DNA"/>
</dbReference>
<evidence type="ECO:0000313" key="3">
    <source>
        <dbReference type="Proteomes" id="UP000027073"/>
    </source>
</evidence>
<proteinExistence type="predicted"/>
<dbReference type="PANTHER" id="PTHR12203:SF118">
    <property type="entry name" value="BETA-1,2-XYLOSYLTRANSFERASE 1"/>
    <property type="match status" value="1"/>
</dbReference>
<evidence type="ECO:0000313" key="2">
    <source>
        <dbReference type="EMBL" id="KDQ23246.1"/>
    </source>
</evidence>
<dbReference type="VEuPathDB" id="FungiDB:PLEOSDRAFT_35399"/>
<dbReference type="Pfam" id="PF05686">
    <property type="entry name" value="Glyco_transf_90"/>
    <property type="match status" value="1"/>
</dbReference>
<gene>
    <name evidence="2" type="ORF">PLEOSDRAFT_35399</name>
</gene>
<dbReference type="InterPro" id="IPR051091">
    <property type="entry name" value="O-Glucosyltr/Glycosyltrsf_90"/>
</dbReference>
<accession>A0A067NHJ1</accession>
<name>A0A067NHJ1_PLEO1</name>
<reference evidence="3" key="1">
    <citation type="journal article" date="2014" name="Proc. Natl. Acad. Sci. U.S.A.">
        <title>Extensive sampling of basidiomycete genomes demonstrates inadequacy of the white-rot/brown-rot paradigm for wood decay fungi.</title>
        <authorList>
            <person name="Riley R."/>
            <person name="Salamov A.A."/>
            <person name="Brown D.W."/>
            <person name="Nagy L.G."/>
            <person name="Floudas D."/>
            <person name="Held B.W."/>
            <person name="Levasseur A."/>
            <person name="Lombard V."/>
            <person name="Morin E."/>
            <person name="Otillar R."/>
            <person name="Lindquist E.A."/>
            <person name="Sun H."/>
            <person name="LaButti K.M."/>
            <person name="Schmutz J."/>
            <person name="Jabbour D."/>
            <person name="Luo H."/>
            <person name="Baker S.E."/>
            <person name="Pisabarro A.G."/>
            <person name="Walton J.D."/>
            <person name="Blanchette R.A."/>
            <person name="Henrissat B."/>
            <person name="Martin F."/>
            <person name="Cullen D."/>
            <person name="Hibbett D.S."/>
            <person name="Grigoriev I.V."/>
        </authorList>
    </citation>
    <scope>NUCLEOTIDE SEQUENCE [LARGE SCALE GENOMIC DNA]</scope>
    <source>
        <strain evidence="3">PC15</strain>
    </source>
</reference>
<dbReference type="InterPro" id="IPR006598">
    <property type="entry name" value="CAP10"/>
</dbReference>
<dbReference type="InParanoid" id="A0A067NHJ1"/>
<evidence type="ECO:0000259" key="1">
    <source>
        <dbReference type="SMART" id="SM00672"/>
    </source>
</evidence>
<dbReference type="GO" id="GO:0016740">
    <property type="term" value="F:transferase activity"/>
    <property type="evidence" value="ECO:0007669"/>
    <property type="project" value="UniProtKB-KW"/>
</dbReference>
<dbReference type="SMART" id="SM00672">
    <property type="entry name" value="CAP10"/>
    <property type="match status" value="1"/>
</dbReference>
<dbReference type="AlphaFoldDB" id="A0A067NHJ1"/>
<keyword evidence="2" id="KW-0808">Transferase</keyword>
<dbReference type="PANTHER" id="PTHR12203">
    <property type="entry name" value="KDEL LYS-ASP-GLU-LEU CONTAINING - RELATED"/>
    <property type="match status" value="1"/>
</dbReference>
<organism evidence="2 3">
    <name type="scientific">Pleurotus ostreatus (strain PC15)</name>
    <name type="common">Oyster mushroom</name>
    <dbReference type="NCBI Taxonomy" id="1137138"/>
    <lineage>
        <taxon>Eukaryota</taxon>
        <taxon>Fungi</taxon>
        <taxon>Dikarya</taxon>
        <taxon>Basidiomycota</taxon>
        <taxon>Agaricomycotina</taxon>
        <taxon>Agaricomycetes</taxon>
        <taxon>Agaricomycetidae</taxon>
        <taxon>Agaricales</taxon>
        <taxon>Pleurotineae</taxon>
        <taxon>Pleurotaceae</taxon>
        <taxon>Pleurotus</taxon>
    </lineage>
</organism>
<dbReference type="Proteomes" id="UP000027073">
    <property type="component" value="Unassembled WGS sequence"/>
</dbReference>
<sequence length="598" mass="68113">MIQLQLTAVIASVSIFLAIVAIFLRNALLVASGLYVRVNPTGSERVFTPSPATDKLASHIYADDGLLHVNPNGQHPIIDLMGRAQKEWQTKLDHASKTLPAAVAEYQRRYKRLPPPGFDAWWNYVQEHKVMLPDEYDQIWRDLEPFWAMEPSDLQKLIEDEQAEVETYTIGRDNMTSPVALVNYTFADPEHWKEKNALRGADDIVELLKDVQQHLPPFRAVISPMDNPMLLADARTRGLLLAAAAKNQTVPFSELPKAETKNLQLTCRPTSPAYKYGIDFTKPSPALPKGKTFIWNHRASMDPCIHPSIFYQHGEFLGLDDRNIPPQGVRPRFSDCSTFVHYDIQLPTMLGWVEDVEPSDDPNWEDKHDQRMTWRGSNTGIWFDGGLRWKASQRARLVQIANEVAGTVDVLIPGNGSSFSAAVGPGVPIDKAKINPALFDIAFAGNPIDCDPDVCRELEEIFDFRRRQSLKEAGKHKYIFDMDGNAWSSRFKRVIVTRSLVFKSTVYPEWFLDRIQPWVHYVPVQIDLSDFHDTFLFFHGGLYGEGGHEEEASKIAAAGRVWGKTYWRKEDMTAYLFRLFLEYARVVNKDRHLLVFSI</sequence>